<evidence type="ECO:0000256" key="5">
    <source>
        <dbReference type="ARBA" id="ARBA00022723"/>
    </source>
</evidence>
<keyword evidence="4" id="KW-0808">Transferase</keyword>
<comment type="catalytic activity">
    <reaction evidence="1">
        <text>S-ubiquitinyl-[E2 ubiquitin-conjugating enzyme]-L-cysteine + [acceptor protein]-L-lysine = [E2 ubiquitin-conjugating enzyme]-L-cysteine + N(6)-ubiquitinyl-[acceptor protein]-L-lysine.</text>
        <dbReference type="EC" id="2.3.2.27"/>
    </reaction>
</comment>
<dbReference type="PANTHER" id="PTHR12622">
    <property type="entry name" value="DELTEX-RELATED"/>
    <property type="match status" value="1"/>
</dbReference>
<dbReference type="GO" id="GO:0046872">
    <property type="term" value="F:metal ion binding"/>
    <property type="evidence" value="ECO:0007669"/>
    <property type="project" value="UniProtKB-KW"/>
</dbReference>
<comment type="pathway">
    <text evidence="2">Protein modification; protein ubiquitination.</text>
</comment>
<name>A0AAD5T5M8_9FUNG</name>
<protein>
    <recommendedName>
        <fullName evidence="3">RING-type E3 ubiquitin transferase</fullName>
        <ecNumber evidence="3">2.3.2.27</ecNumber>
    </recommendedName>
</protein>
<dbReference type="GO" id="GO:0016567">
    <property type="term" value="P:protein ubiquitination"/>
    <property type="evidence" value="ECO:0007669"/>
    <property type="project" value="InterPro"/>
</dbReference>
<dbReference type="InterPro" id="IPR039398">
    <property type="entry name" value="Deltex_fam"/>
</dbReference>
<accession>A0AAD5T5M8</accession>
<dbReference type="Gene3D" id="3.30.390.130">
    <property type="match status" value="1"/>
</dbReference>
<comment type="caution">
    <text evidence="7">The sequence shown here is derived from an EMBL/GenBank/DDBJ whole genome shotgun (WGS) entry which is preliminary data.</text>
</comment>
<sequence>MAGETHESTKCPFCFHIDGVAVGDCPTGTMTVGSILAAVPGFPECNSAIVVTYQVGFDLTEASTRYSLHRRAYFPDNPNGRRIVDLLKIGWDRRLLFRIGTSATTGIEDTLVWAVHHKTSLSGGILAYGYPDDSYLQRVELELNSRGVF</sequence>
<dbReference type="EMBL" id="JADGJH010000356">
    <property type="protein sequence ID" value="KAJ3130762.1"/>
    <property type="molecule type" value="Genomic_DNA"/>
</dbReference>
<gene>
    <name evidence="7" type="primary">DTX3L_1</name>
    <name evidence="7" type="ORF">HK100_007536</name>
</gene>
<dbReference type="Proteomes" id="UP001211907">
    <property type="component" value="Unassembled WGS sequence"/>
</dbReference>
<dbReference type="InterPro" id="IPR039399">
    <property type="entry name" value="Deltex_C_sf"/>
</dbReference>
<dbReference type="AlphaFoldDB" id="A0AAD5T5M8"/>
<evidence type="ECO:0000256" key="1">
    <source>
        <dbReference type="ARBA" id="ARBA00000900"/>
    </source>
</evidence>
<dbReference type="Pfam" id="PF18102">
    <property type="entry name" value="DTC"/>
    <property type="match status" value="1"/>
</dbReference>
<evidence type="ECO:0000256" key="3">
    <source>
        <dbReference type="ARBA" id="ARBA00012483"/>
    </source>
</evidence>
<proteinExistence type="predicted"/>
<keyword evidence="8" id="KW-1185">Reference proteome</keyword>
<dbReference type="GO" id="GO:0061630">
    <property type="term" value="F:ubiquitin protein ligase activity"/>
    <property type="evidence" value="ECO:0007669"/>
    <property type="project" value="UniProtKB-EC"/>
</dbReference>
<evidence type="ECO:0000259" key="6">
    <source>
        <dbReference type="Pfam" id="PF18102"/>
    </source>
</evidence>
<reference evidence="7" key="1">
    <citation type="submission" date="2020-05" db="EMBL/GenBank/DDBJ databases">
        <title>Phylogenomic resolution of chytrid fungi.</title>
        <authorList>
            <person name="Stajich J.E."/>
            <person name="Amses K."/>
            <person name="Simmons R."/>
            <person name="Seto K."/>
            <person name="Myers J."/>
            <person name="Bonds A."/>
            <person name="Quandt C.A."/>
            <person name="Barry K."/>
            <person name="Liu P."/>
            <person name="Grigoriev I."/>
            <person name="Longcore J.E."/>
            <person name="James T.Y."/>
        </authorList>
    </citation>
    <scope>NUCLEOTIDE SEQUENCE</scope>
    <source>
        <strain evidence="7">JEL0513</strain>
    </source>
</reference>
<feature type="domain" description="Deltex C-terminal" evidence="6">
    <location>
        <begin position="23"/>
        <end position="148"/>
    </location>
</feature>
<dbReference type="EC" id="2.3.2.27" evidence="3"/>
<evidence type="ECO:0000313" key="7">
    <source>
        <dbReference type="EMBL" id="KAJ3130762.1"/>
    </source>
</evidence>
<evidence type="ECO:0000313" key="8">
    <source>
        <dbReference type="Proteomes" id="UP001211907"/>
    </source>
</evidence>
<keyword evidence="5" id="KW-0479">Metal-binding</keyword>
<dbReference type="InterPro" id="IPR039396">
    <property type="entry name" value="Deltex_C"/>
</dbReference>
<evidence type="ECO:0000256" key="4">
    <source>
        <dbReference type="ARBA" id="ARBA00022679"/>
    </source>
</evidence>
<organism evidence="7 8">
    <name type="scientific">Physocladia obscura</name>
    <dbReference type="NCBI Taxonomy" id="109957"/>
    <lineage>
        <taxon>Eukaryota</taxon>
        <taxon>Fungi</taxon>
        <taxon>Fungi incertae sedis</taxon>
        <taxon>Chytridiomycota</taxon>
        <taxon>Chytridiomycota incertae sedis</taxon>
        <taxon>Chytridiomycetes</taxon>
        <taxon>Chytridiales</taxon>
        <taxon>Chytriomycetaceae</taxon>
        <taxon>Physocladia</taxon>
    </lineage>
</organism>
<evidence type="ECO:0000256" key="2">
    <source>
        <dbReference type="ARBA" id="ARBA00004906"/>
    </source>
</evidence>